<accession>A0A2T0T946</accession>
<proteinExistence type="predicted"/>
<sequence length="323" mass="35316">MAKDPGQVLLMISGPLSDVWADGKGPARSAIESVLSRNGIDPAGLKATNKQDLVRRGVIAAGPGVPAMELIEDILRLMRSRQLFEIESDSLDYALDNLTRAFRDIGGDLDPVGNVSWPPELEELRQPESSGAVIRRGPPGRSSRGISVSPIPPQIAAPAPSPTVEPREKSALSEKKTIFLVHGNNIDVRNDIETQLHRWKLVPDTEIIVLDRQANMGQTLIEKFEKHAGDAGLAIVVATPDDVGRKKTATDDEPRARQNVIYELGYFNGLLGRASTIVMNAGITQPSDIAGLVYIKYEQGGSWAWELARELKARRFHSPDWLI</sequence>
<dbReference type="Pfam" id="PF10137">
    <property type="entry name" value="CAP12-PCTIR_TIR"/>
    <property type="match status" value="1"/>
</dbReference>
<dbReference type="GO" id="GO:0050135">
    <property type="term" value="F:NADP+ nucleosidase activity"/>
    <property type="evidence" value="ECO:0007669"/>
    <property type="project" value="InterPro"/>
</dbReference>
<dbReference type="EMBL" id="PVTG01000018">
    <property type="protein sequence ID" value="PRY42166.1"/>
    <property type="molecule type" value="Genomic_DNA"/>
</dbReference>
<feature type="domain" description="CD-NTase-associated protein 12/Pycsar effector protein TIR" evidence="2">
    <location>
        <begin position="178"/>
        <end position="298"/>
    </location>
</feature>
<feature type="compositionally biased region" description="Low complexity" evidence="1">
    <location>
        <begin position="133"/>
        <end position="149"/>
    </location>
</feature>
<dbReference type="OrthoDB" id="4339143at2"/>
<organism evidence="3 4">
    <name type="scientific">Geodermatophilus tzadiensis</name>
    <dbReference type="NCBI Taxonomy" id="1137988"/>
    <lineage>
        <taxon>Bacteria</taxon>
        <taxon>Bacillati</taxon>
        <taxon>Actinomycetota</taxon>
        <taxon>Actinomycetes</taxon>
        <taxon>Geodermatophilales</taxon>
        <taxon>Geodermatophilaceae</taxon>
        <taxon>Geodermatophilus</taxon>
    </lineage>
</organism>
<evidence type="ECO:0000313" key="4">
    <source>
        <dbReference type="Proteomes" id="UP000239210"/>
    </source>
</evidence>
<name>A0A2T0T946_9ACTN</name>
<dbReference type="RefSeq" id="WP_106280998.1">
    <property type="nucleotide sequence ID" value="NZ_PVTG01000018.1"/>
</dbReference>
<feature type="region of interest" description="Disordered" evidence="1">
    <location>
        <begin position="124"/>
        <end position="169"/>
    </location>
</feature>
<gene>
    <name evidence="3" type="ORF">LY71_118116</name>
</gene>
<keyword evidence="4" id="KW-1185">Reference proteome</keyword>
<comment type="caution">
    <text evidence="3">The sequence shown here is derived from an EMBL/GenBank/DDBJ whole genome shotgun (WGS) entry which is preliminary data.</text>
</comment>
<dbReference type="AlphaFoldDB" id="A0A2T0T946"/>
<protein>
    <submittedName>
        <fullName evidence="3">Putative nucleotide-binding protein with TIR-like domain</fullName>
    </submittedName>
</protein>
<evidence type="ECO:0000259" key="2">
    <source>
        <dbReference type="Pfam" id="PF10137"/>
    </source>
</evidence>
<dbReference type="Proteomes" id="UP000239210">
    <property type="component" value="Unassembled WGS sequence"/>
</dbReference>
<dbReference type="InterPro" id="IPR019302">
    <property type="entry name" value="CAP12/PCTIR_TIR_dom"/>
</dbReference>
<feature type="compositionally biased region" description="Pro residues" evidence="1">
    <location>
        <begin position="150"/>
        <end position="163"/>
    </location>
</feature>
<reference evidence="3 4" key="1">
    <citation type="submission" date="2018-03" db="EMBL/GenBank/DDBJ databases">
        <title>Genomic Encyclopedia of Archaeal and Bacterial Type Strains, Phase II (KMG-II): from individual species to whole genera.</title>
        <authorList>
            <person name="Goeker M."/>
        </authorList>
    </citation>
    <scope>NUCLEOTIDE SEQUENCE [LARGE SCALE GENOMIC DNA]</scope>
    <source>
        <strain evidence="3 4">DSM 45416</strain>
    </source>
</reference>
<evidence type="ECO:0000256" key="1">
    <source>
        <dbReference type="SAM" id="MobiDB-lite"/>
    </source>
</evidence>
<evidence type="ECO:0000313" key="3">
    <source>
        <dbReference type="EMBL" id="PRY42166.1"/>
    </source>
</evidence>